<accession>A0ABS7I3Y2</accession>
<comment type="caution">
    <text evidence="6">The sequence shown here is derived from an EMBL/GenBank/DDBJ whole genome shotgun (WGS) entry which is preliminary data.</text>
</comment>
<dbReference type="SMART" id="SM00382">
    <property type="entry name" value="AAA"/>
    <property type="match status" value="2"/>
</dbReference>
<keyword evidence="4 6" id="KW-0067">ATP-binding</keyword>
<dbReference type="InterPro" id="IPR050107">
    <property type="entry name" value="ABC_carbohydrate_import_ATPase"/>
</dbReference>
<gene>
    <name evidence="6" type="ORF">JNB61_19620</name>
</gene>
<evidence type="ECO:0000256" key="4">
    <source>
        <dbReference type="ARBA" id="ARBA00022840"/>
    </source>
</evidence>
<reference evidence="6 7" key="1">
    <citation type="journal article" date="2021" name="MBio">
        <title>Poor Competitiveness of Bradyrhizobium in Pigeon Pea Root Colonization in Indian Soils.</title>
        <authorList>
            <person name="Chalasani D."/>
            <person name="Basu A."/>
            <person name="Pullabhotla S.V.S.R.N."/>
            <person name="Jorrin B."/>
            <person name="Neal A.L."/>
            <person name="Poole P.S."/>
            <person name="Podile A.R."/>
            <person name="Tkacz A."/>
        </authorList>
    </citation>
    <scope>NUCLEOTIDE SEQUENCE [LARGE SCALE GENOMIC DNA]</scope>
    <source>
        <strain evidence="6 7">HU12</strain>
    </source>
</reference>
<dbReference type="Proteomes" id="UP000777440">
    <property type="component" value="Unassembled WGS sequence"/>
</dbReference>
<evidence type="ECO:0000256" key="3">
    <source>
        <dbReference type="ARBA" id="ARBA00022741"/>
    </source>
</evidence>
<organism evidence="6 7">
    <name type="scientific">Microbacterium ureisolvens</name>
    <dbReference type="NCBI Taxonomy" id="2781186"/>
    <lineage>
        <taxon>Bacteria</taxon>
        <taxon>Bacillati</taxon>
        <taxon>Actinomycetota</taxon>
        <taxon>Actinomycetes</taxon>
        <taxon>Micrococcales</taxon>
        <taxon>Microbacteriaceae</taxon>
        <taxon>Microbacterium</taxon>
    </lineage>
</organism>
<feature type="domain" description="ABC transporter" evidence="5">
    <location>
        <begin position="256"/>
        <end position="500"/>
    </location>
</feature>
<keyword evidence="3" id="KW-0547">Nucleotide-binding</keyword>
<evidence type="ECO:0000313" key="6">
    <source>
        <dbReference type="EMBL" id="MBW9111978.1"/>
    </source>
</evidence>
<dbReference type="PROSITE" id="PS00211">
    <property type="entry name" value="ABC_TRANSPORTER_1"/>
    <property type="match status" value="1"/>
</dbReference>
<dbReference type="Pfam" id="PF00005">
    <property type="entry name" value="ABC_tran"/>
    <property type="match status" value="2"/>
</dbReference>
<dbReference type="SUPFAM" id="SSF52540">
    <property type="entry name" value="P-loop containing nucleoside triphosphate hydrolases"/>
    <property type="match status" value="2"/>
</dbReference>
<dbReference type="PANTHER" id="PTHR43790:SF9">
    <property type="entry name" value="GALACTOFURANOSE TRANSPORTER ATP-BINDING PROTEIN YTFR"/>
    <property type="match status" value="1"/>
</dbReference>
<keyword evidence="2" id="KW-0677">Repeat</keyword>
<dbReference type="InterPro" id="IPR027417">
    <property type="entry name" value="P-loop_NTPase"/>
</dbReference>
<keyword evidence="1" id="KW-0813">Transport</keyword>
<evidence type="ECO:0000313" key="7">
    <source>
        <dbReference type="Proteomes" id="UP000777440"/>
    </source>
</evidence>
<proteinExistence type="predicted"/>
<protein>
    <submittedName>
        <fullName evidence="6">Sugar ABC transporter ATP-binding protein</fullName>
    </submittedName>
</protein>
<dbReference type="InterPro" id="IPR003439">
    <property type="entry name" value="ABC_transporter-like_ATP-bd"/>
</dbReference>
<name>A0ABS7I3Y2_9MICO</name>
<dbReference type="CDD" id="cd03216">
    <property type="entry name" value="ABC_Carb_Monos_I"/>
    <property type="match status" value="1"/>
</dbReference>
<dbReference type="InterPro" id="IPR017871">
    <property type="entry name" value="ABC_transporter-like_CS"/>
</dbReference>
<evidence type="ECO:0000259" key="5">
    <source>
        <dbReference type="PROSITE" id="PS50893"/>
    </source>
</evidence>
<dbReference type="PROSITE" id="PS50893">
    <property type="entry name" value="ABC_TRANSPORTER_2"/>
    <property type="match status" value="2"/>
</dbReference>
<dbReference type="Gene3D" id="3.40.50.300">
    <property type="entry name" value="P-loop containing nucleotide triphosphate hydrolases"/>
    <property type="match status" value="2"/>
</dbReference>
<evidence type="ECO:0000256" key="1">
    <source>
        <dbReference type="ARBA" id="ARBA00022448"/>
    </source>
</evidence>
<dbReference type="PANTHER" id="PTHR43790">
    <property type="entry name" value="CARBOHYDRATE TRANSPORT ATP-BINDING PROTEIN MG119-RELATED"/>
    <property type="match status" value="1"/>
</dbReference>
<dbReference type="RefSeq" id="WP_220292826.1">
    <property type="nucleotide sequence ID" value="NZ_JAEUAX010000022.1"/>
</dbReference>
<dbReference type="InterPro" id="IPR003593">
    <property type="entry name" value="AAA+_ATPase"/>
</dbReference>
<dbReference type="EMBL" id="JAEUAX010000022">
    <property type="protein sequence ID" value="MBW9111978.1"/>
    <property type="molecule type" value="Genomic_DNA"/>
</dbReference>
<dbReference type="GO" id="GO:0005524">
    <property type="term" value="F:ATP binding"/>
    <property type="evidence" value="ECO:0007669"/>
    <property type="project" value="UniProtKB-KW"/>
</dbReference>
<sequence length="505" mass="53690">MSAHPSGGLRIRDLRKSYGTVSVLKGVNLDFAPGEVHALLGANGAGKSTLLGCLSGAVAPTSGTIHAGGKEHTGFTPRSAFEAGTAIIYQHFQLAETLTVADNVFLGVELRTPLGTIRRRDQELATQAILERLDVPLDPRTGVDTLTVGQQQIVEIARALRRDPEILILDEPTAALGRHEVEALLALVRRLAHEHGIAVVFVTHILSEVMAVADRVSILRGGTLLWSRDREDVELGDLVAGISPDRIDSATDTARQLGEELVRLDGLVTSYCGPIDLSIAAGEIVGVFALLGGGRTNLLETLAGARPVSAGQVTIGGVPARIGRVADAMRSGIALVASDRPHQSLFGRLSALENMLMPHYRRLSHGLRHPPRENQIFNDVARRVQLSPRSATTEASAFSGGNAQKIVVGRWLAGLDDVRLLLLDEPTQGVDIGSRAQIYELLRGYVGAQTRSVLFATSDPDEAIALADRIVVLVDGHIEAVVAPSIGEHALLALAQSVDISKAHS</sequence>
<feature type="domain" description="ABC transporter" evidence="5">
    <location>
        <begin position="9"/>
        <end position="246"/>
    </location>
</feature>
<evidence type="ECO:0000256" key="2">
    <source>
        <dbReference type="ARBA" id="ARBA00022737"/>
    </source>
</evidence>
<keyword evidence="7" id="KW-1185">Reference proteome</keyword>